<reference evidence="1 2" key="1">
    <citation type="submission" date="2021-03" db="EMBL/GenBank/DDBJ databases">
        <authorList>
            <person name="Kim M.K."/>
        </authorList>
    </citation>
    <scope>NUCLEOTIDE SEQUENCE [LARGE SCALE GENOMIC DNA]</scope>
    <source>
        <strain evidence="1 2">BT507</strain>
    </source>
</reference>
<dbReference type="Pfam" id="PF06067">
    <property type="entry name" value="DUF932"/>
    <property type="match status" value="1"/>
</dbReference>
<protein>
    <submittedName>
        <fullName evidence="1">DUF932 domain-containing protein</fullName>
    </submittedName>
</protein>
<evidence type="ECO:0000313" key="2">
    <source>
        <dbReference type="Proteomes" id="UP000670527"/>
    </source>
</evidence>
<proteinExistence type="predicted"/>
<name>A0ABS3TEG6_9BACT</name>
<accession>A0ABS3TEG6</accession>
<dbReference type="InterPro" id="IPR026325">
    <property type="entry name" value="DUF932"/>
</dbReference>
<sequence>MPLPSPESQAIYAPSMQKLINLCSTDYDLVTNQQLVEPAYDMLAGIYGEQYIEVKTRAIDDRKFYVELVVKARLFEVQLGDPVQIKIDIANSYDGSLKHSYALGWERLVCLNGMMAFQTEYTTQRKHYASQNFDPRPVIEMMKDQILTVDTRLERFKKLTERRLLPAEVEELTKTVLAKTKFPKKMVVDVPTVAYGEAERLDVPMSSWLLYNGFNYQLNHGQTKLHPEQKIAIDASVLGILELA</sequence>
<organism evidence="1 2">
    <name type="scientific">Hymenobacter defluvii</name>
    <dbReference type="NCBI Taxonomy" id="2054411"/>
    <lineage>
        <taxon>Bacteria</taxon>
        <taxon>Pseudomonadati</taxon>
        <taxon>Bacteroidota</taxon>
        <taxon>Cytophagia</taxon>
        <taxon>Cytophagales</taxon>
        <taxon>Hymenobacteraceae</taxon>
        <taxon>Hymenobacter</taxon>
    </lineage>
</organism>
<keyword evidence="2" id="KW-1185">Reference proteome</keyword>
<comment type="caution">
    <text evidence="1">The sequence shown here is derived from an EMBL/GenBank/DDBJ whole genome shotgun (WGS) entry which is preliminary data.</text>
</comment>
<dbReference type="Proteomes" id="UP000670527">
    <property type="component" value="Unassembled WGS sequence"/>
</dbReference>
<dbReference type="EMBL" id="JAGETX010000009">
    <property type="protein sequence ID" value="MBO3272044.1"/>
    <property type="molecule type" value="Genomic_DNA"/>
</dbReference>
<gene>
    <name evidence="1" type="ORF">J4D97_15395</name>
</gene>
<evidence type="ECO:0000313" key="1">
    <source>
        <dbReference type="EMBL" id="MBO3272044.1"/>
    </source>
</evidence>